<dbReference type="SUPFAM" id="SSF57850">
    <property type="entry name" value="RING/U-box"/>
    <property type="match status" value="1"/>
</dbReference>
<keyword evidence="2" id="KW-1185">Reference proteome</keyword>
<proteinExistence type="predicted"/>
<dbReference type="Proteomes" id="UP001151760">
    <property type="component" value="Unassembled WGS sequence"/>
</dbReference>
<gene>
    <name evidence="1" type="ORF">Tco_0974309</name>
</gene>
<reference evidence="1" key="1">
    <citation type="journal article" date="2022" name="Int. J. Mol. Sci.">
        <title>Draft Genome of Tanacetum Coccineum: Genomic Comparison of Closely Related Tanacetum-Family Plants.</title>
        <authorList>
            <person name="Yamashiro T."/>
            <person name="Shiraishi A."/>
            <person name="Nakayama K."/>
            <person name="Satake H."/>
        </authorList>
    </citation>
    <scope>NUCLEOTIDE SEQUENCE</scope>
</reference>
<comment type="caution">
    <text evidence="1">The sequence shown here is derived from an EMBL/GenBank/DDBJ whole genome shotgun (WGS) entry which is preliminary data.</text>
</comment>
<dbReference type="PANTHER" id="PTHR12170">
    <property type="entry name" value="MACROPHAGE ERYTHROBLAST ATTACHER-RELATED"/>
    <property type="match status" value="1"/>
</dbReference>
<evidence type="ECO:0000313" key="2">
    <source>
        <dbReference type="Proteomes" id="UP001151760"/>
    </source>
</evidence>
<dbReference type="Gene3D" id="3.30.40.10">
    <property type="entry name" value="Zinc/RING finger domain, C3HC4 (zinc finger)"/>
    <property type="match status" value="1"/>
</dbReference>
<dbReference type="EMBL" id="BQNB010016130">
    <property type="protein sequence ID" value="GJT48152.1"/>
    <property type="molecule type" value="Genomic_DNA"/>
</dbReference>
<organism evidence="1 2">
    <name type="scientific">Tanacetum coccineum</name>
    <dbReference type="NCBI Taxonomy" id="301880"/>
    <lineage>
        <taxon>Eukaryota</taxon>
        <taxon>Viridiplantae</taxon>
        <taxon>Streptophyta</taxon>
        <taxon>Embryophyta</taxon>
        <taxon>Tracheophyta</taxon>
        <taxon>Spermatophyta</taxon>
        <taxon>Magnoliopsida</taxon>
        <taxon>eudicotyledons</taxon>
        <taxon>Gunneridae</taxon>
        <taxon>Pentapetalae</taxon>
        <taxon>asterids</taxon>
        <taxon>campanulids</taxon>
        <taxon>Asterales</taxon>
        <taxon>Asteraceae</taxon>
        <taxon>Asteroideae</taxon>
        <taxon>Anthemideae</taxon>
        <taxon>Anthemidinae</taxon>
        <taxon>Tanacetum</taxon>
    </lineage>
</organism>
<reference evidence="1" key="2">
    <citation type="submission" date="2022-01" db="EMBL/GenBank/DDBJ databases">
        <authorList>
            <person name="Yamashiro T."/>
            <person name="Shiraishi A."/>
            <person name="Satake H."/>
            <person name="Nakayama K."/>
        </authorList>
    </citation>
    <scope>NUCLEOTIDE SEQUENCE</scope>
</reference>
<dbReference type="InterPro" id="IPR045098">
    <property type="entry name" value="Fyv10_fam"/>
</dbReference>
<dbReference type="InterPro" id="IPR013083">
    <property type="entry name" value="Znf_RING/FYVE/PHD"/>
</dbReference>
<sequence length="571" mass="65522">MALKSVRDAFDEVVKNQELVSSTYAEVIEHIDNGIKEAITKIQSVDQPSTDHVAVITNLKRKLETLWPHEQLEKSQKELNKNLTKYPKILSKFADPDISEAYRKVEFDSHTVNQIIITSLCHQGLLDIADVFITESQEPDINPLRSEIERFNKVILAFKAGNEVPAMTWISEYRETLAQNGSNLDFEICALHRLKLLRNLKRKRDFGIPDNHIVMMRSPHPQYLGWMGVFYCWMGVFYRWMGVIYRELKGSNTSHLVKEMTNQFFSIIGKNPLSVTIEAGAIGLPTLLKLARVMSLNKMQEWETMKKLPVPIDLGSKFQFHSVFVCPASGEVSDQPHMLPCHHVISLDTIIELSKYHTREFNCPVCESVREDQEVWALADAVIKKLFDINLKRLRYNLKISQVLECVVPLLRPGGIGKFVSMDLKGVKEAFNEVVKNQELVTSSYKEAIDQVENKIKEAIKKIQSVDHPSIEHNKSVIINLKQNLERIWPHDQRLKQSQKELNKSFTKYPKILSKFADPDISEAYRNVDFDSGTVNQVIITSLYHEGFDDVVDSFIQESQEPDIKSLEISI</sequence>
<dbReference type="PANTHER" id="PTHR12170:SF11">
    <property type="entry name" value="PROTEIN RMD5 HOMOLOG"/>
    <property type="match status" value="1"/>
</dbReference>
<accession>A0ABQ5EBD0</accession>
<protein>
    <submittedName>
        <fullName evidence="1">Protein RMD5</fullName>
    </submittedName>
</protein>
<name>A0ABQ5EBD0_9ASTR</name>
<evidence type="ECO:0000313" key="1">
    <source>
        <dbReference type="EMBL" id="GJT48152.1"/>
    </source>
</evidence>